<protein>
    <submittedName>
        <fullName evidence="1">HAD superfamily hydrolase (TIGR01509 family)/HAD superfamily hydrolase (TIGR01549 family)</fullName>
    </submittedName>
</protein>
<keyword evidence="2" id="KW-1185">Reference proteome</keyword>
<dbReference type="PANTHER" id="PTHR43434:SF16">
    <property type="entry name" value="BLL8046 PROTEIN"/>
    <property type="match status" value="1"/>
</dbReference>
<dbReference type="AlphaFoldDB" id="A0A543CSX3"/>
<gene>
    <name evidence="1" type="ORF">FB559_5902</name>
</gene>
<dbReference type="SFLD" id="SFLDS00003">
    <property type="entry name" value="Haloacid_Dehalogenase"/>
    <property type="match status" value="1"/>
</dbReference>
<dbReference type="InterPro" id="IPR050155">
    <property type="entry name" value="HAD-like_hydrolase_sf"/>
</dbReference>
<dbReference type="Gene3D" id="1.10.150.240">
    <property type="entry name" value="Putative phosphatase, domain 2"/>
    <property type="match status" value="1"/>
</dbReference>
<dbReference type="PANTHER" id="PTHR43434">
    <property type="entry name" value="PHOSPHOGLYCOLATE PHOSPHATASE"/>
    <property type="match status" value="1"/>
</dbReference>
<organism evidence="1 2">
    <name type="scientific">Actinoallomurus bryophytorum</name>
    <dbReference type="NCBI Taxonomy" id="1490222"/>
    <lineage>
        <taxon>Bacteria</taxon>
        <taxon>Bacillati</taxon>
        <taxon>Actinomycetota</taxon>
        <taxon>Actinomycetes</taxon>
        <taxon>Streptosporangiales</taxon>
        <taxon>Thermomonosporaceae</taxon>
        <taxon>Actinoallomurus</taxon>
    </lineage>
</organism>
<dbReference type="SUPFAM" id="SSF56784">
    <property type="entry name" value="HAD-like"/>
    <property type="match status" value="1"/>
</dbReference>
<dbReference type="NCBIfam" id="TIGR01509">
    <property type="entry name" value="HAD-SF-IA-v3"/>
    <property type="match status" value="1"/>
</dbReference>
<name>A0A543CSX3_9ACTN</name>
<sequence>MPPGYATGMADAVIFDVDGTLVDTNYLHAVCWWEAFRQHDHGVNMADVHRAIGMGSDKLLDHLLPGDRDSDADDDIRAAHRALYGVFWTRLRAFDGAADLLRACAGRGKKVVLASSASSGELAALRATLDADDAIAAATSSSEAGESKPAPDIVQVALERAEVEPERAVFVGDAVWDVHACRKAGVPCVGVLTGGIGEEALREAGAVAVYPDVADLLRQLDGSPLA</sequence>
<accession>A0A543CSX3</accession>
<reference evidence="1 2" key="1">
    <citation type="submission" date="2019-06" db="EMBL/GenBank/DDBJ databases">
        <title>Sequencing the genomes of 1000 actinobacteria strains.</title>
        <authorList>
            <person name="Klenk H.-P."/>
        </authorList>
    </citation>
    <scope>NUCLEOTIDE SEQUENCE [LARGE SCALE GENOMIC DNA]</scope>
    <source>
        <strain evidence="1 2">DSM 102200</strain>
    </source>
</reference>
<dbReference type="InterPro" id="IPR036412">
    <property type="entry name" value="HAD-like_sf"/>
</dbReference>
<evidence type="ECO:0000313" key="1">
    <source>
        <dbReference type="EMBL" id="TQM00195.1"/>
    </source>
</evidence>
<dbReference type="Proteomes" id="UP000316096">
    <property type="component" value="Unassembled WGS sequence"/>
</dbReference>
<dbReference type="EMBL" id="VFOZ01000001">
    <property type="protein sequence ID" value="TQM00195.1"/>
    <property type="molecule type" value="Genomic_DNA"/>
</dbReference>
<dbReference type="GO" id="GO:0006281">
    <property type="term" value="P:DNA repair"/>
    <property type="evidence" value="ECO:0007669"/>
    <property type="project" value="TreeGrafter"/>
</dbReference>
<dbReference type="Pfam" id="PF00702">
    <property type="entry name" value="Hydrolase"/>
    <property type="match status" value="1"/>
</dbReference>
<dbReference type="GO" id="GO:0008967">
    <property type="term" value="F:phosphoglycolate phosphatase activity"/>
    <property type="evidence" value="ECO:0007669"/>
    <property type="project" value="TreeGrafter"/>
</dbReference>
<dbReference type="InterPro" id="IPR023198">
    <property type="entry name" value="PGP-like_dom2"/>
</dbReference>
<dbReference type="Gene3D" id="3.40.50.1000">
    <property type="entry name" value="HAD superfamily/HAD-like"/>
    <property type="match status" value="1"/>
</dbReference>
<proteinExistence type="predicted"/>
<dbReference type="NCBIfam" id="TIGR01549">
    <property type="entry name" value="HAD-SF-IA-v1"/>
    <property type="match status" value="1"/>
</dbReference>
<dbReference type="SFLD" id="SFLDG01129">
    <property type="entry name" value="C1.5:_HAD__Beta-PGM__Phosphata"/>
    <property type="match status" value="1"/>
</dbReference>
<comment type="caution">
    <text evidence="1">The sequence shown here is derived from an EMBL/GenBank/DDBJ whole genome shotgun (WGS) entry which is preliminary data.</text>
</comment>
<evidence type="ECO:0000313" key="2">
    <source>
        <dbReference type="Proteomes" id="UP000316096"/>
    </source>
</evidence>
<dbReference type="GO" id="GO:0005829">
    <property type="term" value="C:cytosol"/>
    <property type="evidence" value="ECO:0007669"/>
    <property type="project" value="TreeGrafter"/>
</dbReference>
<dbReference type="SFLD" id="SFLDG01135">
    <property type="entry name" value="C1.5.6:_HAD__Beta-PGM__Phospha"/>
    <property type="match status" value="1"/>
</dbReference>
<dbReference type="InterPro" id="IPR023214">
    <property type="entry name" value="HAD_sf"/>
</dbReference>
<keyword evidence="1" id="KW-0378">Hydrolase</keyword>
<dbReference type="InterPro" id="IPR006439">
    <property type="entry name" value="HAD-SF_hydro_IA"/>
</dbReference>